<feature type="binding site" evidence="6">
    <location>
        <position position="76"/>
    </location>
    <ligand>
        <name>S-adenosyl-L-methionine</name>
        <dbReference type="ChEBI" id="CHEBI:59789"/>
    </ligand>
</feature>
<feature type="binding site" evidence="6">
    <location>
        <position position="97"/>
    </location>
    <ligand>
        <name>S-adenosyl-L-methionine</name>
        <dbReference type="ChEBI" id="CHEBI:59789"/>
    </ligand>
</feature>
<reference evidence="7 8" key="1">
    <citation type="journal article" date="2016" name="Nat. Commun.">
        <title>Thousands of microbial genomes shed light on interconnected biogeochemical processes in an aquifer system.</title>
        <authorList>
            <person name="Anantharaman K."/>
            <person name="Brown C.T."/>
            <person name="Hug L.A."/>
            <person name="Sharon I."/>
            <person name="Castelle C.J."/>
            <person name="Probst A.J."/>
            <person name="Thomas B.C."/>
            <person name="Singh A."/>
            <person name="Wilkins M.J."/>
            <person name="Karaoz U."/>
            <person name="Brodie E.L."/>
            <person name="Williams K.H."/>
            <person name="Hubbard S.S."/>
            <person name="Banfield J.F."/>
        </authorList>
    </citation>
    <scope>NUCLEOTIDE SEQUENCE [LARGE SCALE GENOMIC DNA]</scope>
</reference>
<dbReference type="Pfam" id="PF01795">
    <property type="entry name" value="Methyltransf_5"/>
    <property type="match status" value="1"/>
</dbReference>
<evidence type="ECO:0000313" key="7">
    <source>
        <dbReference type="EMBL" id="OGK31384.1"/>
    </source>
</evidence>
<dbReference type="GO" id="GO:0071424">
    <property type="term" value="F:rRNA (cytosine-N4-)-methyltransferase activity"/>
    <property type="evidence" value="ECO:0007669"/>
    <property type="project" value="UniProtKB-UniRule"/>
</dbReference>
<dbReference type="SUPFAM" id="SSF81799">
    <property type="entry name" value="Putative methyltransferase TM0872, insert domain"/>
    <property type="match status" value="1"/>
</dbReference>
<keyword evidence="3 6" id="KW-0489">Methyltransferase</keyword>
<comment type="function">
    <text evidence="6">Specifically methylates the N4 position of cytidine in position 1402 (C1402) of 16S rRNA.</text>
</comment>
<evidence type="ECO:0000313" key="8">
    <source>
        <dbReference type="Proteomes" id="UP000177199"/>
    </source>
</evidence>
<protein>
    <recommendedName>
        <fullName evidence="6">Ribosomal RNA small subunit methyltransferase H</fullName>
        <ecNumber evidence="6">2.1.1.199</ecNumber>
    </recommendedName>
    <alternativeName>
        <fullName evidence="6">16S rRNA m(4)C1402 methyltransferase</fullName>
    </alternativeName>
    <alternativeName>
        <fullName evidence="6">rRNA (cytosine-N(4)-)-methyltransferase RsmH</fullName>
    </alternativeName>
</protein>
<gene>
    <name evidence="6" type="primary">rsmH</name>
    <name evidence="7" type="ORF">A3F29_01495</name>
</gene>
<dbReference type="NCBIfam" id="TIGR00006">
    <property type="entry name" value="16S rRNA (cytosine(1402)-N(4))-methyltransferase RsmH"/>
    <property type="match status" value="1"/>
</dbReference>
<dbReference type="InterPro" id="IPR002903">
    <property type="entry name" value="RsmH"/>
</dbReference>
<sequence length="280" mass="32081">MHSPVLLQEVIENLDIKSGSHYIDATAGEGGHLLEILKRGGRVMAIDLDDTQIEELKKRFRVYIDRGELIVLRANFSSIEKLAKENNYYPVYGILIDLGLSYRQISLSGKGFSYRNLNEKLDMRLDKKAKKNAEDIVNSFTKDQLYELFAKYSEDINSRSIAEGIVRARTVKRIETVGDLLEVIKKVLNKKDIKTEARIFQALRITVNNEMENLKKALSQSANLLVKGGRLLVISFHSLEDRLVKTFVKRTDYYVPNLLIKGDESLSYERSAKLRVLIRK</sequence>
<accession>A0A1F7HK19</accession>
<proteinExistence type="inferred from homology"/>
<dbReference type="PANTHER" id="PTHR11265">
    <property type="entry name" value="S-ADENOSYL-METHYLTRANSFERASE MRAW"/>
    <property type="match status" value="1"/>
</dbReference>
<evidence type="ECO:0000256" key="4">
    <source>
        <dbReference type="ARBA" id="ARBA00022679"/>
    </source>
</evidence>
<evidence type="ECO:0000256" key="6">
    <source>
        <dbReference type="HAMAP-Rule" id="MF_01007"/>
    </source>
</evidence>
<evidence type="ECO:0000256" key="3">
    <source>
        <dbReference type="ARBA" id="ARBA00022603"/>
    </source>
</evidence>
<dbReference type="AlphaFoldDB" id="A0A1F7HK19"/>
<dbReference type="Gene3D" id="3.40.50.150">
    <property type="entry name" value="Vaccinia Virus protein VP39"/>
    <property type="match status" value="1"/>
</dbReference>
<feature type="binding site" evidence="6">
    <location>
        <begin position="30"/>
        <end position="32"/>
    </location>
    <ligand>
        <name>S-adenosyl-L-methionine</name>
        <dbReference type="ChEBI" id="CHEBI:59789"/>
    </ligand>
</feature>
<keyword evidence="5 6" id="KW-0949">S-adenosyl-L-methionine</keyword>
<dbReference type="Proteomes" id="UP000177199">
    <property type="component" value="Unassembled WGS sequence"/>
</dbReference>
<comment type="similarity">
    <text evidence="1 6">Belongs to the methyltransferase superfamily. RsmH family.</text>
</comment>
<dbReference type="GO" id="GO:0070475">
    <property type="term" value="P:rRNA base methylation"/>
    <property type="evidence" value="ECO:0007669"/>
    <property type="project" value="UniProtKB-UniRule"/>
</dbReference>
<comment type="subcellular location">
    <subcellularLocation>
        <location evidence="6">Cytoplasm</location>
    </subcellularLocation>
</comment>
<dbReference type="InterPro" id="IPR029063">
    <property type="entry name" value="SAM-dependent_MTases_sf"/>
</dbReference>
<dbReference type="PANTHER" id="PTHR11265:SF0">
    <property type="entry name" value="12S RRNA N4-METHYLCYTIDINE METHYLTRANSFERASE"/>
    <property type="match status" value="1"/>
</dbReference>
<keyword evidence="4 6" id="KW-0808">Transferase</keyword>
<dbReference type="GO" id="GO:0005737">
    <property type="term" value="C:cytoplasm"/>
    <property type="evidence" value="ECO:0007669"/>
    <property type="project" value="UniProtKB-SubCell"/>
</dbReference>
<dbReference type="EC" id="2.1.1.199" evidence="6"/>
<evidence type="ECO:0000256" key="5">
    <source>
        <dbReference type="ARBA" id="ARBA00022691"/>
    </source>
</evidence>
<dbReference type="PIRSF" id="PIRSF004486">
    <property type="entry name" value="MraW"/>
    <property type="match status" value="1"/>
</dbReference>
<keyword evidence="6" id="KW-0963">Cytoplasm</keyword>
<feature type="binding site" evidence="6">
    <location>
        <position position="47"/>
    </location>
    <ligand>
        <name>S-adenosyl-L-methionine</name>
        <dbReference type="ChEBI" id="CHEBI:59789"/>
    </ligand>
</feature>
<dbReference type="InterPro" id="IPR023397">
    <property type="entry name" value="SAM-dep_MeTrfase_MraW_recog"/>
</dbReference>
<comment type="catalytic activity">
    <reaction evidence="6">
        <text>cytidine(1402) in 16S rRNA + S-adenosyl-L-methionine = N(4)-methylcytidine(1402) in 16S rRNA + S-adenosyl-L-homocysteine + H(+)</text>
        <dbReference type="Rhea" id="RHEA:42928"/>
        <dbReference type="Rhea" id="RHEA-COMP:10286"/>
        <dbReference type="Rhea" id="RHEA-COMP:10287"/>
        <dbReference type="ChEBI" id="CHEBI:15378"/>
        <dbReference type="ChEBI" id="CHEBI:57856"/>
        <dbReference type="ChEBI" id="CHEBI:59789"/>
        <dbReference type="ChEBI" id="CHEBI:74506"/>
        <dbReference type="ChEBI" id="CHEBI:82748"/>
        <dbReference type="EC" id="2.1.1.199"/>
    </reaction>
</comment>
<organism evidence="7 8">
    <name type="scientific">Candidatus Roizmanbacteria bacterium RIFCSPHIGHO2_12_FULL_33_9</name>
    <dbReference type="NCBI Taxonomy" id="1802045"/>
    <lineage>
        <taxon>Bacteria</taxon>
        <taxon>Candidatus Roizmaniibacteriota</taxon>
    </lineage>
</organism>
<name>A0A1F7HK19_9BACT</name>
<dbReference type="Gene3D" id="1.10.150.170">
    <property type="entry name" value="Putative methyltransferase TM0872, insert domain"/>
    <property type="match status" value="1"/>
</dbReference>
<dbReference type="EMBL" id="MFZV01000007">
    <property type="protein sequence ID" value="OGK31384.1"/>
    <property type="molecule type" value="Genomic_DNA"/>
</dbReference>
<feature type="binding site" evidence="6">
    <location>
        <position position="104"/>
    </location>
    <ligand>
        <name>S-adenosyl-L-methionine</name>
        <dbReference type="ChEBI" id="CHEBI:59789"/>
    </ligand>
</feature>
<evidence type="ECO:0000256" key="1">
    <source>
        <dbReference type="ARBA" id="ARBA00010396"/>
    </source>
</evidence>
<dbReference type="SUPFAM" id="SSF53335">
    <property type="entry name" value="S-adenosyl-L-methionine-dependent methyltransferases"/>
    <property type="match status" value="1"/>
</dbReference>
<keyword evidence="2 6" id="KW-0698">rRNA processing</keyword>
<evidence type="ECO:0000256" key="2">
    <source>
        <dbReference type="ARBA" id="ARBA00022552"/>
    </source>
</evidence>
<comment type="caution">
    <text evidence="7">The sequence shown here is derived from an EMBL/GenBank/DDBJ whole genome shotgun (WGS) entry which is preliminary data.</text>
</comment>
<dbReference type="HAMAP" id="MF_01007">
    <property type="entry name" value="16SrRNA_methyltr_H"/>
    <property type="match status" value="1"/>
</dbReference>